<keyword evidence="7" id="KW-1185">Reference proteome</keyword>
<dbReference type="GO" id="GO:0045144">
    <property type="term" value="P:meiotic sister chromatid segregation"/>
    <property type="evidence" value="ECO:0007669"/>
    <property type="project" value="InterPro"/>
</dbReference>
<dbReference type="InterPro" id="IPR011515">
    <property type="entry name" value="Shugoshin_C"/>
</dbReference>
<dbReference type="Pfam" id="PF07557">
    <property type="entry name" value="Shugoshin_C"/>
    <property type="match status" value="1"/>
</dbReference>
<dbReference type="Proteomes" id="UP001314170">
    <property type="component" value="Unassembled WGS sequence"/>
</dbReference>
<keyword evidence="2" id="KW-0159">Chromosome partition</keyword>
<dbReference type="PANTHER" id="PTHR34373">
    <property type="entry name" value="SHUGOSHIN 2"/>
    <property type="match status" value="1"/>
</dbReference>
<dbReference type="InterPro" id="IPR044693">
    <property type="entry name" value="SGO_plant"/>
</dbReference>
<keyword evidence="3" id="KW-0175">Coiled coil</keyword>
<evidence type="ECO:0000256" key="3">
    <source>
        <dbReference type="SAM" id="Coils"/>
    </source>
</evidence>
<dbReference type="EMBL" id="CAWUPB010000913">
    <property type="protein sequence ID" value="CAK7332191.1"/>
    <property type="molecule type" value="Genomic_DNA"/>
</dbReference>
<feature type="domain" description="Shugoshin C-terminal" evidence="5">
    <location>
        <begin position="372"/>
        <end position="396"/>
    </location>
</feature>
<evidence type="ECO:0000259" key="5">
    <source>
        <dbReference type="Pfam" id="PF07557"/>
    </source>
</evidence>
<evidence type="ECO:0000256" key="2">
    <source>
        <dbReference type="ARBA" id="ARBA00022829"/>
    </source>
</evidence>
<reference evidence="6 7" key="1">
    <citation type="submission" date="2024-01" db="EMBL/GenBank/DDBJ databases">
        <authorList>
            <person name="Waweru B."/>
        </authorList>
    </citation>
    <scope>NUCLEOTIDE SEQUENCE [LARGE SCALE GENOMIC DNA]</scope>
</reference>
<comment type="caution">
    <text evidence="6">The sequence shown here is derived from an EMBL/GenBank/DDBJ whole genome shotgun (WGS) entry which is preliminary data.</text>
</comment>
<dbReference type="GO" id="GO:0000775">
    <property type="term" value="C:chromosome, centromeric region"/>
    <property type="evidence" value="ECO:0007669"/>
    <property type="project" value="InterPro"/>
</dbReference>
<dbReference type="GO" id="GO:0034090">
    <property type="term" value="P:maintenance of meiotic sister chromatid cohesion"/>
    <property type="evidence" value="ECO:0007669"/>
    <property type="project" value="InterPro"/>
</dbReference>
<feature type="region of interest" description="Disordered" evidence="4">
    <location>
        <begin position="345"/>
        <end position="384"/>
    </location>
</feature>
<dbReference type="PANTHER" id="PTHR34373:SF8">
    <property type="entry name" value="SHUGOSHIN"/>
    <property type="match status" value="1"/>
</dbReference>
<evidence type="ECO:0000256" key="4">
    <source>
        <dbReference type="SAM" id="MobiDB-lite"/>
    </source>
</evidence>
<name>A0AAV1RBA5_9ROSI</name>
<accession>A0AAV1RBA5</accession>
<organism evidence="6 7">
    <name type="scientific">Dovyalis caffra</name>
    <dbReference type="NCBI Taxonomy" id="77055"/>
    <lineage>
        <taxon>Eukaryota</taxon>
        <taxon>Viridiplantae</taxon>
        <taxon>Streptophyta</taxon>
        <taxon>Embryophyta</taxon>
        <taxon>Tracheophyta</taxon>
        <taxon>Spermatophyta</taxon>
        <taxon>Magnoliopsida</taxon>
        <taxon>eudicotyledons</taxon>
        <taxon>Gunneridae</taxon>
        <taxon>Pentapetalae</taxon>
        <taxon>rosids</taxon>
        <taxon>fabids</taxon>
        <taxon>Malpighiales</taxon>
        <taxon>Salicaceae</taxon>
        <taxon>Flacourtieae</taxon>
        <taxon>Dovyalis</taxon>
    </lineage>
</organism>
<feature type="compositionally biased region" description="Basic and acidic residues" evidence="4">
    <location>
        <begin position="352"/>
        <end position="361"/>
    </location>
</feature>
<evidence type="ECO:0000256" key="1">
    <source>
        <dbReference type="ARBA" id="ARBA00010845"/>
    </source>
</evidence>
<feature type="coiled-coil region" evidence="3">
    <location>
        <begin position="75"/>
        <end position="109"/>
    </location>
</feature>
<sequence length="398" mass="45372">MKGERMAKRSSFGNIMRRRLSDITNTQSPTELIGFMGEQPQISKLIGLIGQQPQASEFTPDLINQLLQACISKIIELSGNKLRDLRMNYQKLQAQNRNLAQSNSQMLAELNLGREKLKALQHEVVCKDALLKAKNLEPRGKADLNCQKVVSQVVEKIEEEGCLPQANNDIKPCSRSRRRTARSRSMGPSTTNRQTVEKEKAETKRLDHFHHFAIKHVFHSFELELGLQHAIPFAMGLKLCKSMQKTIFFRVLLYPIEGLVTISEIKNIRSKLAEKSLPIFGFQHSVTWRCVRRQSARSREREPAENLFEIEDVKFPVCNSRAENGPTPSIMKDVKFPVCNSRAENGPTPSIMKEETCEPRNETQVSHRSSIGRPSRRAAEKIQSYKEVPVNVKMRRAE</sequence>
<evidence type="ECO:0000313" key="6">
    <source>
        <dbReference type="EMBL" id="CAK7332191.1"/>
    </source>
</evidence>
<gene>
    <name evidence="6" type="ORF">DCAF_LOCUS8855</name>
</gene>
<protein>
    <recommendedName>
        <fullName evidence="5">Shugoshin C-terminal domain-containing protein</fullName>
    </recommendedName>
</protein>
<comment type="similarity">
    <text evidence="1">Belongs to the shugoshin family.</text>
</comment>
<feature type="region of interest" description="Disordered" evidence="4">
    <location>
        <begin position="168"/>
        <end position="201"/>
    </location>
</feature>
<proteinExistence type="inferred from homology"/>
<dbReference type="AlphaFoldDB" id="A0AAV1RBA5"/>
<evidence type="ECO:0000313" key="7">
    <source>
        <dbReference type="Proteomes" id="UP001314170"/>
    </source>
</evidence>
<dbReference type="GO" id="GO:0005634">
    <property type="term" value="C:nucleus"/>
    <property type="evidence" value="ECO:0007669"/>
    <property type="project" value="InterPro"/>
</dbReference>